<dbReference type="InterPro" id="IPR029058">
    <property type="entry name" value="AB_hydrolase_fold"/>
</dbReference>
<feature type="domain" description="AB hydrolase-1" evidence="5">
    <location>
        <begin position="207"/>
        <end position="575"/>
    </location>
</feature>
<dbReference type="GO" id="GO:0016787">
    <property type="term" value="F:hydrolase activity"/>
    <property type="evidence" value="ECO:0007669"/>
    <property type="project" value="UniProtKB-KW"/>
</dbReference>
<dbReference type="SUPFAM" id="SSF53474">
    <property type="entry name" value="alpha/beta-Hydrolases"/>
    <property type="match status" value="1"/>
</dbReference>
<evidence type="ECO:0000256" key="3">
    <source>
        <dbReference type="ARBA" id="ARBA00022801"/>
    </source>
</evidence>
<name>A0A516RJI4_STRST</name>
<evidence type="ECO:0000256" key="4">
    <source>
        <dbReference type="SAM" id="SignalP"/>
    </source>
</evidence>
<dbReference type="PANTHER" id="PTHR43248">
    <property type="entry name" value="2-SUCCINYL-6-HYDROXY-2,4-CYCLOHEXADIENE-1-CARBOXYLATE SYNTHASE"/>
    <property type="match status" value="1"/>
</dbReference>
<dbReference type="AlphaFoldDB" id="A0A516RJI4"/>
<organism evidence="6 7">
    <name type="scientific">Streptomyces spectabilis</name>
    <dbReference type="NCBI Taxonomy" id="68270"/>
    <lineage>
        <taxon>Bacteria</taxon>
        <taxon>Bacillati</taxon>
        <taxon>Actinomycetota</taxon>
        <taxon>Actinomycetes</taxon>
        <taxon>Kitasatosporales</taxon>
        <taxon>Streptomycetaceae</taxon>
        <taxon>Streptomyces</taxon>
    </lineage>
</organism>
<feature type="signal peptide" evidence="4">
    <location>
        <begin position="1"/>
        <end position="23"/>
    </location>
</feature>
<proteinExistence type="inferred from homology"/>
<dbReference type="Proteomes" id="UP000316806">
    <property type="component" value="Chromosome"/>
</dbReference>
<dbReference type="Gene3D" id="3.40.50.1820">
    <property type="entry name" value="alpha/beta hydrolase"/>
    <property type="match status" value="1"/>
</dbReference>
<gene>
    <name evidence="6" type="ORF">FH965_39105</name>
</gene>
<evidence type="ECO:0000256" key="1">
    <source>
        <dbReference type="ARBA" id="ARBA00010088"/>
    </source>
</evidence>
<evidence type="ECO:0000313" key="7">
    <source>
        <dbReference type="Proteomes" id="UP000316806"/>
    </source>
</evidence>
<dbReference type="RefSeq" id="WP_144323028.1">
    <property type="nucleotide sequence ID" value="NZ_CP040916.1"/>
</dbReference>
<reference evidence="6 7" key="1">
    <citation type="journal article" date="2019" name="J. Ind. Microbiol. Biotechnol.">
        <title>The complete genomic sequence of Streptomyces spectabilis NRRL-2792 and identification of secondary metabolite biosynthetic gene clusters.</title>
        <authorList>
            <person name="Sinha A."/>
            <person name="Phillips-Salemka S."/>
            <person name="Niraula T.A."/>
            <person name="Short K.A."/>
            <person name="Niraula N.P."/>
        </authorList>
    </citation>
    <scope>NUCLEOTIDE SEQUENCE [LARGE SCALE GENOMIC DNA]</scope>
    <source>
        <strain evidence="6 7">NRRL 2792</strain>
    </source>
</reference>
<protein>
    <submittedName>
        <fullName evidence="6">Alpha/beta hydrolase</fullName>
    </submittedName>
</protein>
<dbReference type="InterPro" id="IPR000073">
    <property type="entry name" value="AB_hydrolase_1"/>
</dbReference>
<dbReference type="Pfam" id="PF00561">
    <property type="entry name" value="Abhydrolase_1"/>
    <property type="match status" value="1"/>
</dbReference>
<dbReference type="PROSITE" id="PS51257">
    <property type="entry name" value="PROKAR_LIPOPROTEIN"/>
    <property type="match status" value="1"/>
</dbReference>
<sequence>MPRIPRTPACALGVAALAVLVTACGGSYNPFDDHQEKATYKTGAEAKEDRKSVPRWLPDDATDVSYVMSTTGEDRILRFTAKDGAFPASCVRGKPQGKPRLKADWFPSDVAAKADTNCGSWSGARIGGALYAWQDRDVASGARGTAAARIPAQRVAWKACPTGEGMPQGADCGTVRVPVDWKKPDGKKIDIAVARRTATDQGRRVGTLVFLPGGPGNSGVDTVRATEAWGGLERRFDIVSLDPRGVGASSPVRCPAGPYIAMAGDKKPAASAAEFAREQKRASAFASDCARASGPVAAHTDATSVSHDVETVRAALGEDRVSLYGHSYGTVYGQRYAQLYGERVRAAVLDGVMDTAVSRRDFNATSARALERAYGQFARWCGKSDECALGDKDPRAVHRRVAAKAADGTLRNDGKKVTPAALNGTLDQMLLTPSWPVVGEYLQALDSGKPWQEENADEQPTEQLLPVADQAVCVDLNLRAPDAAAYLADQKAARKAAPAFGFSPNAVGYANLCLGLPEHPTPRAAQPDEFRTENPMLLINARHDNATPVDWARSVARRLGDKAALVEVDGWGHGAKVFNGGAERKAITDYLTRLTVPAPGSAVKGSVPPGA</sequence>
<evidence type="ECO:0000256" key="2">
    <source>
        <dbReference type="ARBA" id="ARBA00022729"/>
    </source>
</evidence>
<evidence type="ECO:0000313" key="6">
    <source>
        <dbReference type="EMBL" id="QDQ15826.1"/>
    </source>
</evidence>
<keyword evidence="3 6" id="KW-0378">Hydrolase</keyword>
<accession>A0A516RJI4</accession>
<comment type="similarity">
    <text evidence="1">Belongs to the peptidase S33 family.</text>
</comment>
<feature type="chain" id="PRO_5038839722" evidence="4">
    <location>
        <begin position="24"/>
        <end position="611"/>
    </location>
</feature>
<dbReference type="EMBL" id="CP040916">
    <property type="protein sequence ID" value="QDQ15826.1"/>
    <property type="molecule type" value="Genomic_DNA"/>
</dbReference>
<dbReference type="PANTHER" id="PTHR43248:SF29">
    <property type="entry name" value="TRIPEPTIDYL AMINOPEPTIDASE"/>
    <property type="match status" value="1"/>
</dbReference>
<dbReference type="InterPro" id="IPR051601">
    <property type="entry name" value="Serine_prot/Carboxylest_S33"/>
</dbReference>
<evidence type="ECO:0000259" key="5">
    <source>
        <dbReference type="Pfam" id="PF00561"/>
    </source>
</evidence>
<keyword evidence="2 4" id="KW-0732">Signal</keyword>